<dbReference type="EMBL" id="CAJPIN010030828">
    <property type="protein sequence ID" value="CAG2064013.1"/>
    <property type="molecule type" value="Genomic_DNA"/>
</dbReference>
<name>A0ABN7P866_TIMPD</name>
<accession>A0ABN7P866</accession>
<sequence>MIEDYVIWTATCRGDVEEKGSSPLSWGRTYSWRVLPHPKTPPPPVDAPLNSIPSEVGEMTARLYLDIYLSCQ</sequence>
<evidence type="ECO:0000313" key="2">
    <source>
        <dbReference type="Proteomes" id="UP001153148"/>
    </source>
</evidence>
<organism evidence="1 2">
    <name type="scientific">Timema podura</name>
    <name type="common">Walking stick</name>
    <dbReference type="NCBI Taxonomy" id="61482"/>
    <lineage>
        <taxon>Eukaryota</taxon>
        <taxon>Metazoa</taxon>
        <taxon>Ecdysozoa</taxon>
        <taxon>Arthropoda</taxon>
        <taxon>Hexapoda</taxon>
        <taxon>Insecta</taxon>
        <taxon>Pterygota</taxon>
        <taxon>Neoptera</taxon>
        <taxon>Polyneoptera</taxon>
        <taxon>Phasmatodea</taxon>
        <taxon>Timematodea</taxon>
        <taxon>Timematoidea</taxon>
        <taxon>Timematidae</taxon>
        <taxon>Timema</taxon>
    </lineage>
</organism>
<keyword evidence="2" id="KW-1185">Reference proteome</keyword>
<dbReference type="Proteomes" id="UP001153148">
    <property type="component" value="Unassembled WGS sequence"/>
</dbReference>
<gene>
    <name evidence="1" type="ORF">TPAB3V08_LOCUS10960</name>
</gene>
<comment type="caution">
    <text evidence="1">The sequence shown here is derived from an EMBL/GenBank/DDBJ whole genome shotgun (WGS) entry which is preliminary data.</text>
</comment>
<protein>
    <submittedName>
        <fullName evidence="1">Uncharacterized protein</fullName>
    </submittedName>
</protein>
<evidence type="ECO:0000313" key="1">
    <source>
        <dbReference type="EMBL" id="CAG2064013.1"/>
    </source>
</evidence>
<reference evidence="1" key="1">
    <citation type="submission" date="2021-03" db="EMBL/GenBank/DDBJ databases">
        <authorList>
            <person name="Tran Van P."/>
        </authorList>
    </citation>
    <scope>NUCLEOTIDE SEQUENCE</scope>
</reference>
<proteinExistence type="predicted"/>